<dbReference type="Gene3D" id="3.40.50.720">
    <property type="entry name" value="NAD(P)-binding Rossmann-like Domain"/>
    <property type="match status" value="1"/>
</dbReference>
<evidence type="ECO:0000313" key="1">
    <source>
        <dbReference type="EMBL" id="PSN70879.1"/>
    </source>
</evidence>
<proteinExistence type="predicted"/>
<dbReference type="AlphaFoldDB" id="A0A2T2NZT9"/>
<dbReference type="EMBL" id="KZ678131">
    <property type="protein sequence ID" value="PSN70879.1"/>
    <property type="molecule type" value="Genomic_DNA"/>
</dbReference>
<protein>
    <submittedName>
        <fullName evidence="1">Uncharacterized protein</fullName>
    </submittedName>
</protein>
<sequence length="56" mass="5615">MAPSVLALSGTKNVPSKFLKVTIATTGIGSVGHLFVKFAAAMGCHVVVLSISKAAS</sequence>
<evidence type="ECO:0000313" key="2">
    <source>
        <dbReference type="Proteomes" id="UP000240883"/>
    </source>
</evidence>
<organism evidence="1 2">
    <name type="scientific">Corynespora cassiicola Philippines</name>
    <dbReference type="NCBI Taxonomy" id="1448308"/>
    <lineage>
        <taxon>Eukaryota</taxon>
        <taxon>Fungi</taxon>
        <taxon>Dikarya</taxon>
        <taxon>Ascomycota</taxon>
        <taxon>Pezizomycotina</taxon>
        <taxon>Dothideomycetes</taxon>
        <taxon>Pleosporomycetidae</taxon>
        <taxon>Pleosporales</taxon>
        <taxon>Corynesporascaceae</taxon>
        <taxon>Corynespora</taxon>
    </lineage>
</organism>
<dbReference type="SUPFAM" id="SSF51735">
    <property type="entry name" value="NAD(P)-binding Rossmann-fold domains"/>
    <property type="match status" value="1"/>
</dbReference>
<dbReference type="InterPro" id="IPR036291">
    <property type="entry name" value="NAD(P)-bd_dom_sf"/>
</dbReference>
<gene>
    <name evidence="1" type="ORF">BS50DRAFT_570321</name>
</gene>
<accession>A0A2T2NZT9</accession>
<dbReference type="Proteomes" id="UP000240883">
    <property type="component" value="Unassembled WGS sequence"/>
</dbReference>
<name>A0A2T2NZT9_CORCC</name>
<keyword evidence="2" id="KW-1185">Reference proteome</keyword>
<reference evidence="1 2" key="1">
    <citation type="journal article" date="2018" name="Front. Microbiol.">
        <title>Genome-Wide Analysis of Corynespora cassiicola Leaf Fall Disease Putative Effectors.</title>
        <authorList>
            <person name="Lopez D."/>
            <person name="Ribeiro S."/>
            <person name="Label P."/>
            <person name="Fumanal B."/>
            <person name="Venisse J.S."/>
            <person name="Kohler A."/>
            <person name="de Oliveira R.R."/>
            <person name="Labutti K."/>
            <person name="Lipzen A."/>
            <person name="Lail K."/>
            <person name="Bauer D."/>
            <person name="Ohm R.A."/>
            <person name="Barry K.W."/>
            <person name="Spatafora J."/>
            <person name="Grigoriev I.V."/>
            <person name="Martin F.M."/>
            <person name="Pujade-Renaud V."/>
        </authorList>
    </citation>
    <scope>NUCLEOTIDE SEQUENCE [LARGE SCALE GENOMIC DNA]</scope>
    <source>
        <strain evidence="1 2">Philippines</strain>
    </source>
</reference>